<evidence type="ECO:0000313" key="8">
    <source>
        <dbReference type="Proteomes" id="UP000246114"/>
    </source>
</evidence>
<dbReference type="PIRSF" id="PIRSF000699">
    <property type="entry name" value="PTS_IILac_III"/>
    <property type="match status" value="1"/>
</dbReference>
<evidence type="ECO:0000256" key="3">
    <source>
        <dbReference type="ARBA" id="ARBA00022679"/>
    </source>
</evidence>
<keyword evidence="3" id="KW-0808">Transferase</keyword>
<dbReference type="PANTHER" id="PTHR34382">
    <property type="entry name" value="PTS SYSTEM N,N'-DIACETYLCHITOBIOSE-SPECIFIC EIIA COMPONENT"/>
    <property type="match status" value="1"/>
</dbReference>
<dbReference type="PANTHER" id="PTHR34382:SF7">
    <property type="entry name" value="PTS SYSTEM N,N'-DIACETYLCHITOBIOSE-SPECIFIC EIIA COMPONENT"/>
    <property type="match status" value="1"/>
</dbReference>
<dbReference type="PROSITE" id="PS51095">
    <property type="entry name" value="PTS_EIIA_TYPE_3"/>
    <property type="match status" value="1"/>
</dbReference>
<evidence type="ECO:0000256" key="2">
    <source>
        <dbReference type="ARBA" id="ARBA00022597"/>
    </source>
</evidence>
<dbReference type="GO" id="GO:0009401">
    <property type="term" value="P:phosphoenolpyruvate-dependent sugar phosphotransferase system"/>
    <property type="evidence" value="ECO:0007669"/>
    <property type="project" value="UniProtKB-KW"/>
</dbReference>
<dbReference type="GO" id="GO:0016740">
    <property type="term" value="F:transferase activity"/>
    <property type="evidence" value="ECO:0007669"/>
    <property type="project" value="UniProtKB-KW"/>
</dbReference>
<dbReference type="AlphaFoldDB" id="A0A316M613"/>
<evidence type="ECO:0000256" key="4">
    <source>
        <dbReference type="ARBA" id="ARBA00022683"/>
    </source>
</evidence>
<protein>
    <submittedName>
        <fullName evidence="7">PTS lactose/cellobiose transporter subunit IIA</fullName>
    </submittedName>
</protein>
<organism evidence="7 8">
    <name type="scientific">Clostridium cadaveris</name>
    <dbReference type="NCBI Taxonomy" id="1529"/>
    <lineage>
        <taxon>Bacteria</taxon>
        <taxon>Bacillati</taxon>
        <taxon>Bacillota</taxon>
        <taxon>Clostridia</taxon>
        <taxon>Eubacteriales</taxon>
        <taxon>Clostridiaceae</taxon>
        <taxon>Clostridium</taxon>
    </lineage>
</organism>
<keyword evidence="4" id="KW-0598">Phosphotransferase system</keyword>
<evidence type="ECO:0000256" key="6">
    <source>
        <dbReference type="PIRSR" id="PIRSR000699-2"/>
    </source>
</evidence>
<dbReference type="InterPro" id="IPR003188">
    <property type="entry name" value="PTS_IIA_lac/cel"/>
</dbReference>
<dbReference type="GO" id="GO:0046872">
    <property type="term" value="F:metal ion binding"/>
    <property type="evidence" value="ECO:0007669"/>
    <property type="project" value="UniProtKB-KW"/>
</dbReference>
<dbReference type="Gene3D" id="1.20.58.80">
    <property type="entry name" value="Phosphotransferase system, lactose/cellobiose-type IIA subunit"/>
    <property type="match status" value="1"/>
</dbReference>
<proteinExistence type="predicted"/>
<dbReference type="Proteomes" id="UP000246114">
    <property type="component" value="Unassembled WGS sequence"/>
</dbReference>
<dbReference type="SUPFAM" id="SSF46973">
    <property type="entry name" value="Enzyme IIa from lactose specific PTS, IIa-lac"/>
    <property type="match status" value="1"/>
</dbReference>
<keyword evidence="6" id="KW-0460">Magnesium</keyword>
<comment type="caution">
    <text evidence="7">The sequence shown here is derived from an EMBL/GenBank/DDBJ whole genome shotgun (WGS) entry which is preliminary data.</text>
</comment>
<comment type="cofactor">
    <cofactor evidence="6">
        <name>Mg(2+)</name>
        <dbReference type="ChEBI" id="CHEBI:18420"/>
    </cofactor>
    <text evidence="6">Binds 1 Mg(2+) ion per trimer.</text>
</comment>
<accession>A0A316M613</accession>
<dbReference type="Pfam" id="PF02255">
    <property type="entry name" value="PTS_IIA"/>
    <property type="match status" value="1"/>
</dbReference>
<sequence length="110" mass="12262">MENLELICFQIISSVGMAKSSYIEAIQEAKKGDFERAKSCIEEGKKVFAQGHKAHAELIQMETSGKGVTPNLILLHAEDQMMSAETCKILAEELIVSYERITALEKNNCR</sequence>
<name>A0A316M613_9CLOT</name>
<keyword evidence="2" id="KW-0762">Sugar transport</keyword>
<gene>
    <name evidence="7" type="ORF">DBY38_05880</name>
</gene>
<evidence type="ECO:0000256" key="1">
    <source>
        <dbReference type="ARBA" id="ARBA00022448"/>
    </source>
</evidence>
<reference evidence="7 8" key="1">
    <citation type="submission" date="2018-03" db="EMBL/GenBank/DDBJ databases">
        <title>The uncultured portion of the human microbiome is neutrally assembled.</title>
        <authorList>
            <person name="Jeraldo P."/>
            <person name="Boardman L."/>
            <person name="White B.A."/>
            <person name="Nelson H."/>
            <person name="Goldenfeld N."/>
            <person name="Chia N."/>
        </authorList>
    </citation>
    <scope>NUCLEOTIDE SEQUENCE [LARGE SCALE GENOMIC DNA]</scope>
    <source>
        <strain evidence="7">CIM:MAG 903</strain>
    </source>
</reference>
<feature type="binding site" evidence="6">
    <location>
        <position position="79"/>
    </location>
    <ligand>
        <name>Mg(2+)</name>
        <dbReference type="ChEBI" id="CHEBI:18420"/>
        <note>ligand shared between all trimeric partners</note>
    </ligand>
</feature>
<dbReference type="InterPro" id="IPR036542">
    <property type="entry name" value="PTS_IIA_lac/cel_sf"/>
</dbReference>
<dbReference type="EMBL" id="QAMZ01000029">
    <property type="protein sequence ID" value="PWL53922.1"/>
    <property type="molecule type" value="Genomic_DNA"/>
</dbReference>
<evidence type="ECO:0000256" key="5">
    <source>
        <dbReference type="PIRSR" id="PIRSR000699-1"/>
    </source>
</evidence>
<evidence type="ECO:0000313" key="7">
    <source>
        <dbReference type="EMBL" id="PWL53922.1"/>
    </source>
</evidence>
<keyword evidence="1" id="KW-0813">Transport</keyword>
<feature type="active site" description="Tele-phosphohistidine intermediate" evidence="5">
    <location>
        <position position="76"/>
    </location>
</feature>
<dbReference type="RefSeq" id="WP_027640209.1">
    <property type="nucleotide sequence ID" value="NZ_BAAACD010000010.1"/>
</dbReference>
<keyword evidence="6" id="KW-0479">Metal-binding</keyword>